<dbReference type="AlphaFoldDB" id="A0A5J9TH93"/>
<dbReference type="Proteomes" id="UP000324897">
    <property type="component" value="Chromosome 3"/>
</dbReference>
<protein>
    <submittedName>
        <fullName evidence="1">Uncharacterized protein</fullName>
    </submittedName>
</protein>
<feature type="non-terminal residue" evidence="1">
    <location>
        <position position="1"/>
    </location>
</feature>
<sequence length="98" mass="10510">MSPTALRLSNVTAKLKLDAPAYGLGLLYARQETQDIATGFVLEVVLLLDDCGSDIDESGVLLAAERLYGNSQHPGSVQQNGELNSDVLLQFFCENGIP</sequence>
<proteinExistence type="predicted"/>
<name>A0A5J9TH93_9POAL</name>
<evidence type="ECO:0000313" key="2">
    <source>
        <dbReference type="Proteomes" id="UP000324897"/>
    </source>
</evidence>
<gene>
    <name evidence="1" type="ORF">EJB05_43556</name>
</gene>
<organism evidence="1 2">
    <name type="scientific">Eragrostis curvula</name>
    <name type="common">weeping love grass</name>
    <dbReference type="NCBI Taxonomy" id="38414"/>
    <lineage>
        <taxon>Eukaryota</taxon>
        <taxon>Viridiplantae</taxon>
        <taxon>Streptophyta</taxon>
        <taxon>Embryophyta</taxon>
        <taxon>Tracheophyta</taxon>
        <taxon>Spermatophyta</taxon>
        <taxon>Magnoliopsida</taxon>
        <taxon>Liliopsida</taxon>
        <taxon>Poales</taxon>
        <taxon>Poaceae</taxon>
        <taxon>PACMAD clade</taxon>
        <taxon>Chloridoideae</taxon>
        <taxon>Eragrostideae</taxon>
        <taxon>Eragrostidinae</taxon>
        <taxon>Eragrostis</taxon>
    </lineage>
</organism>
<comment type="caution">
    <text evidence="1">The sequence shown here is derived from an EMBL/GenBank/DDBJ whole genome shotgun (WGS) entry which is preliminary data.</text>
</comment>
<reference evidence="1 2" key="1">
    <citation type="journal article" date="2019" name="Sci. Rep.">
        <title>A high-quality genome of Eragrostis curvula grass provides insights into Poaceae evolution and supports new strategies to enhance forage quality.</title>
        <authorList>
            <person name="Carballo J."/>
            <person name="Santos B.A.C.M."/>
            <person name="Zappacosta D."/>
            <person name="Garbus I."/>
            <person name="Selva J.P."/>
            <person name="Gallo C.A."/>
            <person name="Diaz A."/>
            <person name="Albertini E."/>
            <person name="Caccamo M."/>
            <person name="Echenique V."/>
        </authorList>
    </citation>
    <scope>NUCLEOTIDE SEQUENCE [LARGE SCALE GENOMIC DNA]</scope>
    <source>
        <strain evidence="2">cv. Victoria</strain>
        <tissue evidence="1">Leaf</tissue>
    </source>
</reference>
<keyword evidence="2" id="KW-1185">Reference proteome</keyword>
<dbReference type="EMBL" id="RWGY01000039">
    <property type="protein sequence ID" value="TVU10051.1"/>
    <property type="molecule type" value="Genomic_DNA"/>
</dbReference>
<dbReference type="Gramene" id="TVU10051">
    <property type="protein sequence ID" value="TVU10051"/>
    <property type="gene ID" value="EJB05_43556"/>
</dbReference>
<evidence type="ECO:0000313" key="1">
    <source>
        <dbReference type="EMBL" id="TVU10051.1"/>
    </source>
</evidence>
<accession>A0A5J9TH93</accession>